<dbReference type="EC" id="2.7.7.13" evidence="2"/>
<name>A0A2N7Q8U1_9BACT</name>
<dbReference type="InterPro" id="IPR029044">
    <property type="entry name" value="Nucleotide-diphossugar_trans"/>
</dbReference>
<dbReference type="InterPro" id="IPR005835">
    <property type="entry name" value="NTP_transferase_dom"/>
</dbReference>
<dbReference type="InterPro" id="IPR051161">
    <property type="entry name" value="Mannose-6P_isomerase_type2"/>
</dbReference>
<feature type="domain" description="Nucleotidyl transferase" evidence="1">
    <location>
        <begin position="2"/>
        <end position="224"/>
    </location>
</feature>
<comment type="caution">
    <text evidence="2">The sequence shown here is derived from an EMBL/GenBank/DDBJ whole genome shotgun (WGS) entry which is preliminary data.</text>
</comment>
<dbReference type="GO" id="GO:0009298">
    <property type="term" value="P:GDP-mannose biosynthetic process"/>
    <property type="evidence" value="ECO:0007669"/>
    <property type="project" value="TreeGrafter"/>
</dbReference>
<protein>
    <submittedName>
        <fullName evidence="2">Mannose-1-phosphate guanylyltransferase/mannose-6-phosphate isomerase</fullName>
        <ecNumber evidence="2">2.7.7.13</ecNumber>
    </submittedName>
</protein>
<dbReference type="PANTHER" id="PTHR46390:SF1">
    <property type="entry name" value="MANNOSE-1-PHOSPHATE GUANYLYLTRANSFERASE"/>
    <property type="match status" value="1"/>
</dbReference>
<dbReference type="SUPFAM" id="SSF53448">
    <property type="entry name" value="Nucleotide-diphospho-sugar transferases"/>
    <property type="match status" value="1"/>
</dbReference>
<dbReference type="GO" id="GO:0004475">
    <property type="term" value="F:mannose-1-phosphate guanylyltransferase (GTP) activity"/>
    <property type="evidence" value="ECO:0007669"/>
    <property type="project" value="UniProtKB-EC"/>
</dbReference>
<dbReference type="GO" id="GO:0016853">
    <property type="term" value="F:isomerase activity"/>
    <property type="evidence" value="ECO:0007669"/>
    <property type="project" value="UniProtKB-KW"/>
</dbReference>
<dbReference type="PANTHER" id="PTHR46390">
    <property type="entry name" value="MANNOSE-1-PHOSPHATE GUANYLYLTRANSFERASE"/>
    <property type="match status" value="1"/>
</dbReference>
<reference evidence="2 3" key="1">
    <citation type="submission" date="2018-01" db="EMBL/GenBank/DDBJ databases">
        <title>Metagenomic assembled genomes from two thermal pools in the Uzon Caldera, Kamchatka, Russia.</title>
        <authorList>
            <person name="Wilkins L."/>
            <person name="Ettinger C."/>
        </authorList>
    </citation>
    <scope>NUCLEOTIDE SEQUENCE [LARGE SCALE GENOMIC DNA]</scope>
    <source>
        <strain evidence="2">ARK-04</strain>
    </source>
</reference>
<dbReference type="Pfam" id="PF00483">
    <property type="entry name" value="NTP_transferase"/>
    <property type="match status" value="1"/>
</dbReference>
<dbReference type="Gene3D" id="3.90.550.10">
    <property type="entry name" value="Spore Coat Polysaccharide Biosynthesis Protein SpsA, Chain A"/>
    <property type="match status" value="1"/>
</dbReference>
<dbReference type="AlphaFoldDB" id="A0A2N7Q8U1"/>
<keyword evidence="2" id="KW-0808">Transferase</keyword>
<dbReference type="InterPro" id="IPR049577">
    <property type="entry name" value="GMPP_N"/>
</dbReference>
<feature type="non-terminal residue" evidence="2">
    <location>
        <position position="261"/>
    </location>
</feature>
<dbReference type="Proteomes" id="UP000235619">
    <property type="component" value="Unassembled WGS sequence"/>
</dbReference>
<dbReference type="EMBL" id="PNJD01000385">
    <property type="protein sequence ID" value="PMP94674.1"/>
    <property type="molecule type" value="Genomic_DNA"/>
</dbReference>
<proteinExistence type="predicted"/>
<keyword evidence="2" id="KW-0413">Isomerase</keyword>
<accession>A0A2N7Q8U1</accession>
<evidence type="ECO:0000313" key="2">
    <source>
        <dbReference type="EMBL" id="PMP94674.1"/>
    </source>
</evidence>
<keyword evidence="2" id="KW-0548">Nucleotidyltransferase</keyword>
<dbReference type="CDD" id="cd02509">
    <property type="entry name" value="GDP-M1P_Guanylyltransferase"/>
    <property type="match status" value="1"/>
</dbReference>
<organism evidence="2 3">
    <name type="scientific">Thermodesulfobacterium geofontis</name>
    <dbReference type="NCBI Taxonomy" id="1295609"/>
    <lineage>
        <taxon>Bacteria</taxon>
        <taxon>Pseudomonadati</taxon>
        <taxon>Thermodesulfobacteriota</taxon>
        <taxon>Thermodesulfobacteria</taxon>
        <taxon>Thermodesulfobacteriales</taxon>
        <taxon>Thermodesulfobacteriaceae</taxon>
        <taxon>Thermodesulfobacterium</taxon>
    </lineage>
</organism>
<gene>
    <name evidence="2" type="primary">cpsB</name>
    <name evidence="2" type="ORF">C0169_06240</name>
</gene>
<evidence type="ECO:0000259" key="1">
    <source>
        <dbReference type="Pfam" id="PF00483"/>
    </source>
</evidence>
<evidence type="ECO:0000313" key="3">
    <source>
        <dbReference type="Proteomes" id="UP000235619"/>
    </source>
</evidence>
<sequence>MKAIILAGGSGTRLYPLSRKKFPKQFLSIGHDKSLFQKTVERNLKAVKDVNNLIIVTNKDYQFFVKEQLKEIGISDFKNLILEPMGRNTAPAMALAAKYALEIMRLDESEVLFVSPSDHIIYPEETFVEYVKKAEKFARDGYLVTFGINPVRPETGYGYIEAGEPLEEAYKIRRFHEKPDLDTAKKYLLSGNYYWNSGMFAFSIKSLLEEIERHAPEIFNLIQGKTFEKVLESFEEMPDISIDYAVMEKTDRAVVLPLTIT</sequence>